<dbReference type="Gene3D" id="1.10.150.320">
    <property type="entry name" value="Photosystem II 12 kDa extrinsic protein"/>
    <property type="match status" value="1"/>
</dbReference>
<dbReference type="RefSeq" id="WP_211144142.1">
    <property type="nucleotide sequence ID" value="NZ_JAEEGB010000035.1"/>
</dbReference>
<dbReference type="EMBL" id="JAEEGB010000035">
    <property type="protein sequence ID" value="MBI6874763.1"/>
    <property type="molecule type" value="Genomic_DNA"/>
</dbReference>
<dbReference type="InterPro" id="IPR010994">
    <property type="entry name" value="RuvA_2-like"/>
</dbReference>
<organism evidence="2 3">
    <name type="scientific">Clostridium aciditolerans</name>
    <dbReference type="NCBI Taxonomy" id="339861"/>
    <lineage>
        <taxon>Bacteria</taxon>
        <taxon>Bacillati</taxon>
        <taxon>Bacillota</taxon>
        <taxon>Clostridia</taxon>
        <taxon>Eubacteriales</taxon>
        <taxon>Clostridiaceae</taxon>
        <taxon>Clostridium</taxon>
    </lineage>
</organism>
<gene>
    <name evidence="2" type="ORF">I6U51_19010</name>
</gene>
<keyword evidence="1" id="KW-0472">Membrane</keyword>
<name>A0A934I1U3_9CLOT</name>
<comment type="caution">
    <text evidence="2">The sequence shown here is derived from an EMBL/GenBank/DDBJ whole genome shotgun (WGS) entry which is preliminary data.</text>
</comment>
<dbReference type="Proteomes" id="UP000622687">
    <property type="component" value="Unassembled WGS sequence"/>
</dbReference>
<feature type="transmembrane region" description="Helical" evidence="1">
    <location>
        <begin position="17"/>
        <end position="36"/>
    </location>
</feature>
<protein>
    <submittedName>
        <fullName evidence="2">Helix-hairpin-helix domain-containing protein</fullName>
    </submittedName>
</protein>
<keyword evidence="1" id="KW-1133">Transmembrane helix</keyword>
<evidence type="ECO:0000313" key="2">
    <source>
        <dbReference type="EMBL" id="MBI6874763.1"/>
    </source>
</evidence>
<accession>A0A934I1U3</accession>
<dbReference type="AlphaFoldDB" id="A0A934I1U3"/>
<evidence type="ECO:0000256" key="1">
    <source>
        <dbReference type="SAM" id="Phobius"/>
    </source>
</evidence>
<dbReference type="PANTHER" id="PTHR21180:SF32">
    <property type="entry name" value="ENDONUCLEASE_EXONUCLEASE_PHOSPHATASE FAMILY DOMAIN-CONTAINING PROTEIN 1"/>
    <property type="match status" value="1"/>
</dbReference>
<dbReference type="SUPFAM" id="SSF47781">
    <property type="entry name" value="RuvA domain 2-like"/>
    <property type="match status" value="1"/>
</dbReference>
<keyword evidence="1" id="KW-0812">Transmembrane</keyword>
<dbReference type="PANTHER" id="PTHR21180">
    <property type="entry name" value="ENDONUCLEASE/EXONUCLEASE/PHOSPHATASE FAMILY DOMAIN-CONTAINING PROTEIN 1"/>
    <property type="match status" value="1"/>
</dbReference>
<feature type="transmembrane region" description="Helical" evidence="1">
    <location>
        <begin position="43"/>
        <end position="64"/>
    </location>
</feature>
<dbReference type="InterPro" id="IPR051675">
    <property type="entry name" value="Endo/Exo/Phosphatase_dom_1"/>
</dbReference>
<proteinExistence type="predicted"/>
<evidence type="ECO:0000313" key="3">
    <source>
        <dbReference type="Proteomes" id="UP000622687"/>
    </source>
</evidence>
<keyword evidence="3" id="KW-1185">Reference proteome</keyword>
<reference evidence="2" key="1">
    <citation type="submission" date="2020-12" db="EMBL/GenBank/DDBJ databases">
        <title>Clostridium thailandense sp. nov., a novel acetogenic bacterium isolated from peat land soil in Thailand.</title>
        <authorList>
            <person name="Chaikitkaew S."/>
            <person name="Birkeland N.K."/>
        </authorList>
    </citation>
    <scope>NUCLEOTIDE SEQUENCE</scope>
    <source>
        <strain evidence="2">DSM 17425</strain>
    </source>
</reference>
<sequence length="287" mass="32923">MAVTSKGSKWEISESCYIIAAFIPMMNWMAILYVGLTTNVKRWIYWGVFYATPLILSICLLYFSGGHPGDFEAFERYCNLLQIMAIIQAFWIRKEYLIRLEAIREGKILTKDEVKAILEKNKSINSDKKVSAVKDSQENTKESMINEFTNAIEQSESLLTKDKEIPKTKDNPRNTKEIKINQVNNFKEKRDNILTKGRKEAINIIDINTASESELASLPGIGLILAKKAINHRETKGYFNSVDEFSKILSLKPHILERIKPLVIVNKFESEYKTDELSSKIGRIVDF</sequence>
<dbReference type="Pfam" id="PF12836">
    <property type="entry name" value="HHH_3"/>
    <property type="match status" value="1"/>
</dbReference>